<dbReference type="Pfam" id="PF21016">
    <property type="entry name" value="RlmN_N"/>
    <property type="match status" value="1"/>
</dbReference>
<reference evidence="16 17" key="1">
    <citation type="journal article" date="2013" name="Genome Announc.">
        <title>Draft genome sequences for three mercury-methylating, sulfate-reducing bacteria.</title>
        <authorList>
            <person name="Brown S.D."/>
            <person name="Hurt R.A.Jr."/>
            <person name="Gilmour C.C."/>
            <person name="Elias D.A."/>
        </authorList>
    </citation>
    <scope>NUCLEOTIDE SEQUENCE [LARGE SCALE GENOMIC DNA]</scope>
    <source>
        <strain evidence="16 17">DSM 16529</strain>
    </source>
</reference>
<dbReference type="Gene3D" id="3.20.20.70">
    <property type="entry name" value="Aldolase class I"/>
    <property type="match status" value="1"/>
</dbReference>
<evidence type="ECO:0000256" key="8">
    <source>
        <dbReference type="ARBA" id="ARBA00022691"/>
    </source>
</evidence>
<dbReference type="GO" id="GO:0051539">
    <property type="term" value="F:4 iron, 4 sulfur cluster binding"/>
    <property type="evidence" value="ECO:0007669"/>
    <property type="project" value="UniProtKB-UniRule"/>
</dbReference>
<feature type="binding site" evidence="14">
    <location>
        <position position="118"/>
    </location>
    <ligand>
        <name>[4Fe-4S] cluster</name>
        <dbReference type="ChEBI" id="CHEBI:49883"/>
        <note>4Fe-4S-S-AdoMet</note>
    </ligand>
</feature>
<keyword evidence="5 14" id="KW-0698">rRNA processing</keyword>
<dbReference type="Pfam" id="PF04055">
    <property type="entry name" value="Radical_SAM"/>
    <property type="match status" value="1"/>
</dbReference>
<dbReference type="EC" id="2.1.1.192" evidence="14"/>
<evidence type="ECO:0000256" key="1">
    <source>
        <dbReference type="ARBA" id="ARBA00004496"/>
    </source>
</evidence>
<dbReference type="GO" id="GO:0030488">
    <property type="term" value="P:tRNA methylation"/>
    <property type="evidence" value="ECO:0007669"/>
    <property type="project" value="UniProtKB-UniRule"/>
</dbReference>
<evidence type="ECO:0000256" key="5">
    <source>
        <dbReference type="ARBA" id="ARBA00022552"/>
    </source>
</evidence>
<keyword evidence="11 14" id="KW-0408">Iron</keyword>
<protein>
    <recommendedName>
        <fullName evidence="14">Probable dual-specificity RNA methyltransferase RlmN</fullName>
        <ecNumber evidence="14">2.1.1.192</ecNumber>
    </recommendedName>
    <alternativeName>
        <fullName evidence="14">23S rRNA (adenine(2503)-C(2))-methyltransferase</fullName>
    </alternativeName>
    <alternativeName>
        <fullName evidence="14">23S rRNA m2A2503 methyltransferase</fullName>
    </alternativeName>
    <alternativeName>
        <fullName evidence="14">Ribosomal RNA large subunit methyltransferase N</fullName>
    </alternativeName>
    <alternativeName>
        <fullName evidence="14">tRNA (adenine(37)-C(2))-methyltransferase</fullName>
    </alternativeName>
    <alternativeName>
        <fullName evidence="14">tRNA m2A37 methyltransferase</fullName>
    </alternativeName>
</protein>
<dbReference type="InterPro" id="IPR004383">
    <property type="entry name" value="rRNA_lsu_MTrfase_RlmN/Cfr"/>
</dbReference>
<feature type="binding site" evidence="14">
    <location>
        <position position="198"/>
    </location>
    <ligand>
        <name>S-adenosyl-L-methionine</name>
        <dbReference type="ChEBI" id="CHEBI:59789"/>
    </ligand>
</feature>
<dbReference type="SUPFAM" id="SSF102114">
    <property type="entry name" value="Radical SAM enzymes"/>
    <property type="match status" value="1"/>
</dbReference>
<evidence type="ECO:0000256" key="13">
    <source>
        <dbReference type="ARBA" id="ARBA00023157"/>
    </source>
</evidence>
<feature type="domain" description="Radical SAM core" evidence="15">
    <location>
        <begin position="100"/>
        <end position="335"/>
    </location>
</feature>
<dbReference type="CDD" id="cd01335">
    <property type="entry name" value="Radical_SAM"/>
    <property type="match status" value="1"/>
</dbReference>
<name>S7TC61_9BACT</name>
<keyword evidence="17" id="KW-1185">Reference proteome</keyword>
<keyword evidence="9 14" id="KW-0819">tRNA processing</keyword>
<comment type="catalytic activity">
    <reaction evidence="14">
        <text>adenosine(37) in tRNA + 2 reduced [2Fe-2S]-[ferredoxin] + 2 S-adenosyl-L-methionine = 2-methyladenosine(37) in tRNA + 5'-deoxyadenosine + L-methionine + 2 oxidized [2Fe-2S]-[ferredoxin] + S-adenosyl-L-homocysteine</text>
        <dbReference type="Rhea" id="RHEA:43332"/>
        <dbReference type="Rhea" id="RHEA-COMP:10000"/>
        <dbReference type="Rhea" id="RHEA-COMP:10001"/>
        <dbReference type="Rhea" id="RHEA-COMP:10162"/>
        <dbReference type="Rhea" id="RHEA-COMP:10485"/>
        <dbReference type="ChEBI" id="CHEBI:17319"/>
        <dbReference type="ChEBI" id="CHEBI:33737"/>
        <dbReference type="ChEBI" id="CHEBI:33738"/>
        <dbReference type="ChEBI" id="CHEBI:57844"/>
        <dbReference type="ChEBI" id="CHEBI:57856"/>
        <dbReference type="ChEBI" id="CHEBI:59789"/>
        <dbReference type="ChEBI" id="CHEBI:74411"/>
        <dbReference type="ChEBI" id="CHEBI:74497"/>
        <dbReference type="EC" id="2.1.1.192"/>
    </reaction>
</comment>
<feature type="binding site" evidence="14">
    <location>
        <position position="121"/>
    </location>
    <ligand>
        <name>[4Fe-4S] cluster</name>
        <dbReference type="ChEBI" id="CHEBI:49883"/>
        <note>4Fe-4S-S-AdoMet</note>
    </ligand>
</feature>
<comment type="subcellular location">
    <subcellularLocation>
        <location evidence="1 14">Cytoplasm</location>
    </subcellularLocation>
</comment>
<feature type="active site" description="S-methylcysteine intermediate" evidence="14">
    <location>
        <position position="340"/>
    </location>
</feature>
<keyword evidence="13 14" id="KW-1015">Disulfide bond</keyword>
<feature type="binding site" evidence="14">
    <location>
        <begin position="220"/>
        <end position="222"/>
    </location>
    <ligand>
        <name>S-adenosyl-L-methionine</name>
        <dbReference type="ChEBI" id="CHEBI:59789"/>
    </ligand>
</feature>
<dbReference type="eggNOG" id="COG0820">
    <property type="taxonomic scope" value="Bacteria"/>
</dbReference>
<dbReference type="SFLD" id="SFLDG01062">
    <property type="entry name" value="methyltransferase_(Class_A)"/>
    <property type="match status" value="1"/>
</dbReference>
<evidence type="ECO:0000259" key="15">
    <source>
        <dbReference type="PROSITE" id="PS51918"/>
    </source>
</evidence>
<dbReference type="Gene3D" id="1.10.150.530">
    <property type="match status" value="1"/>
</dbReference>
<feature type="binding site" evidence="14">
    <location>
        <position position="114"/>
    </location>
    <ligand>
        <name>[4Fe-4S] cluster</name>
        <dbReference type="ChEBI" id="CHEBI:49883"/>
        <note>4Fe-4S-S-AdoMet</note>
    </ligand>
</feature>
<dbReference type="NCBIfam" id="TIGR00048">
    <property type="entry name" value="rRNA_mod_RlmN"/>
    <property type="match status" value="1"/>
</dbReference>
<comment type="catalytic activity">
    <reaction evidence="14">
        <text>adenosine(2503) in 23S rRNA + 2 reduced [2Fe-2S]-[ferredoxin] + 2 S-adenosyl-L-methionine = 2-methyladenosine(2503) in 23S rRNA + 5'-deoxyadenosine + L-methionine + 2 oxidized [2Fe-2S]-[ferredoxin] + S-adenosyl-L-homocysteine</text>
        <dbReference type="Rhea" id="RHEA:42916"/>
        <dbReference type="Rhea" id="RHEA-COMP:10000"/>
        <dbReference type="Rhea" id="RHEA-COMP:10001"/>
        <dbReference type="Rhea" id="RHEA-COMP:10152"/>
        <dbReference type="Rhea" id="RHEA-COMP:10282"/>
        <dbReference type="ChEBI" id="CHEBI:17319"/>
        <dbReference type="ChEBI" id="CHEBI:33737"/>
        <dbReference type="ChEBI" id="CHEBI:33738"/>
        <dbReference type="ChEBI" id="CHEBI:57844"/>
        <dbReference type="ChEBI" id="CHEBI:57856"/>
        <dbReference type="ChEBI" id="CHEBI:59789"/>
        <dbReference type="ChEBI" id="CHEBI:74411"/>
        <dbReference type="ChEBI" id="CHEBI:74497"/>
        <dbReference type="EC" id="2.1.1.192"/>
    </reaction>
</comment>
<evidence type="ECO:0000313" key="16">
    <source>
        <dbReference type="EMBL" id="EPR34140.1"/>
    </source>
</evidence>
<evidence type="ECO:0000256" key="4">
    <source>
        <dbReference type="ARBA" id="ARBA00022490"/>
    </source>
</evidence>
<keyword evidence="10 14" id="KW-0479">Metal-binding</keyword>
<dbReference type="HAMAP" id="MF_01849">
    <property type="entry name" value="RNA_methyltr_RlmN"/>
    <property type="match status" value="1"/>
</dbReference>
<dbReference type="OrthoDB" id="9793973at2"/>
<gene>
    <name evidence="14" type="primary">rlmN</name>
    <name evidence="16" type="ORF">dsat_2903</name>
</gene>
<dbReference type="FunFam" id="3.20.20.70:FF:000014">
    <property type="entry name" value="Probable dual-specificity RNA methyltransferase RlmN"/>
    <property type="match status" value="1"/>
</dbReference>
<dbReference type="EMBL" id="ATHI01000015">
    <property type="protein sequence ID" value="EPR34140.1"/>
    <property type="molecule type" value="Genomic_DNA"/>
</dbReference>
<dbReference type="GO" id="GO:0005737">
    <property type="term" value="C:cytoplasm"/>
    <property type="evidence" value="ECO:0007669"/>
    <property type="project" value="UniProtKB-SubCell"/>
</dbReference>
<dbReference type="STRING" id="1121439.dsat_2903"/>
<evidence type="ECO:0000256" key="11">
    <source>
        <dbReference type="ARBA" id="ARBA00023004"/>
    </source>
</evidence>
<comment type="caution">
    <text evidence="16">The sequence shown here is derived from an EMBL/GenBank/DDBJ whole genome shotgun (WGS) entry which is preliminary data.</text>
</comment>
<sequence length="358" mass="39412">MDASRLNLLDLGLDALRAAVVALGQPAFRADQIFQWLWQKRVRDFSAMSNVSKELRGLLEERFRISRPSPSVVLESRDGTIKFLLDLEDGKQIETVLIPEREHYTLCLSTQVGCAMACAFCSTGTMGFARNLRQSEILGQVLAALDLIEERSLPMTLRNLVFMGMGEPMLNLDTLLAALETMRQEKGLAIGPRRVTISTVGVPGTLARLGEAEAGLLAVSLHAPTQELREKIMPRAAQAMPLPRLIAELKAYPLKPRDRLTIEYILIGGVNDSEQHARELVRLLSTLKCKVNLIAYNPSKGSPFVAPSMDAVLAFEALLRKKRLTTILRRSKGQDINAACGQLVTAHAMDGEEARAGE</sequence>
<keyword evidence="7 14" id="KW-0808">Transferase</keyword>
<accession>S7TC61</accession>
<evidence type="ECO:0000256" key="3">
    <source>
        <dbReference type="ARBA" id="ARBA00022485"/>
    </source>
</evidence>
<evidence type="ECO:0000256" key="2">
    <source>
        <dbReference type="ARBA" id="ARBA00007544"/>
    </source>
</evidence>
<dbReference type="InterPro" id="IPR013785">
    <property type="entry name" value="Aldolase_TIM"/>
</dbReference>
<dbReference type="AlphaFoldDB" id="S7TC61"/>
<evidence type="ECO:0000256" key="7">
    <source>
        <dbReference type="ARBA" id="ARBA00022679"/>
    </source>
</evidence>
<dbReference type="GO" id="GO:0002935">
    <property type="term" value="F:tRNA (adenine(37)-C2)-methyltransferase activity"/>
    <property type="evidence" value="ECO:0007669"/>
    <property type="project" value="UniProtKB-UniRule"/>
</dbReference>
<dbReference type="InterPro" id="IPR007197">
    <property type="entry name" value="rSAM"/>
</dbReference>
<comment type="cofactor">
    <cofactor evidence="14">
        <name>[4Fe-4S] cluster</name>
        <dbReference type="ChEBI" id="CHEBI:49883"/>
    </cofactor>
    <text evidence="14">Binds 1 [4Fe-4S] cluster. The cluster is coordinated with 3 cysteines and an exchangeable S-adenosyl-L-methionine.</text>
</comment>
<dbReference type="SFLD" id="SFLDF00275">
    <property type="entry name" value="adenosine_C2_methyltransferase"/>
    <property type="match status" value="1"/>
</dbReference>
<evidence type="ECO:0000256" key="6">
    <source>
        <dbReference type="ARBA" id="ARBA00022603"/>
    </source>
</evidence>
<feature type="binding site" evidence="14">
    <location>
        <begin position="166"/>
        <end position="167"/>
    </location>
    <ligand>
        <name>S-adenosyl-L-methionine</name>
        <dbReference type="ChEBI" id="CHEBI:59789"/>
    </ligand>
</feature>
<dbReference type="Proteomes" id="UP000014975">
    <property type="component" value="Unassembled WGS sequence"/>
</dbReference>
<evidence type="ECO:0000256" key="14">
    <source>
        <dbReference type="HAMAP-Rule" id="MF_01849"/>
    </source>
</evidence>
<dbReference type="PROSITE" id="PS51918">
    <property type="entry name" value="RADICAL_SAM"/>
    <property type="match status" value="1"/>
</dbReference>
<evidence type="ECO:0000256" key="12">
    <source>
        <dbReference type="ARBA" id="ARBA00023014"/>
    </source>
</evidence>
<comment type="caution">
    <text evidence="14">Lacks conserved residue(s) required for the propagation of feature annotation.</text>
</comment>
<evidence type="ECO:0000256" key="10">
    <source>
        <dbReference type="ARBA" id="ARBA00022723"/>
    </source>
</evidence>
<dbReference type="RefSeq" id="WP_020886868.1">
    <property type="nucleotide sequence ID" value="NZ_ATHI01000015.1"/>
</dbReference>
<dbReference type="GO" id="GO:0070475">
    <property type="term" value="P:rRNA base methylation"/>
    <property type="evidence" value="ECO:0007669"/>
    <property type="project" value="UniProtKB-UniRule"/>
</dbReference>
<dbReference type="GO" id="GO:0046872">
    <property type="term" value="F:metal ion binding"/>
    <property type="evidence" value="ECO:0007669"/>
    <property type="project" value="UniProtKB-KW"/>
</dbReference>
<keyword evidence="8 14" id="KW-0949">S-adenosyl-L-methionine</keyword>
<dbReference type="GO" id="GO:0070040">
    <property type="term" value="F:rRNA (adenine(2503)-C2-)-methyltransferase activity"/>
    <property type="evidence" value="ECO:0007669"/>
    <property type="project" value="UniProtKB-UniRule"/>
</dbReference>
<dbReference type="PATRIC" id="fig|1121439.3.peg.1421"/>
<comment type="similarity">
    <text evidence="2 14">Belongs to the radical SAM superfamily. RlmN family.</text>
</comment>
<feature type="binding site" evidence="14">
    <location>
        <position position="297"/>
    </location>
    <ligand>
        <name>S-adenosyl-L-methionine</name>
        <dbReference type="ChEBI" id="CHEBI:59789"/>
    </ligand>
</feature>
<dbReference type="SFLD" id="SFLDS00029">
    <property type="entry name" value="Radical_SAM"/>
    <property type="match status" value="1"/>
</dbReference>
<dbReference type="InterPro" id="IPR040072">
    <property type="entry name" value="Methyltransferase_A"/>
</dbReference>
<organism evidence="16 17">
    <name type="scientific">Alkalidesulfovibrio alkalitolerans DSM 16529</name>
    <dbReference type="NCBI Taxonomy" id="1121439"/>
    <lineage>
        <taxon>Bacteria</taxon>
        <taxon>Pseudomonadati</taxon>
        <taxon>Thermodesulfobacteriota</taxon>
        <taxon>Desulfovibrionia</taxon>
        <taxon>Desulfovibrionales</taxon>
        <taxon>Desulfovibrionaceae</taxon>
        <taxon>Alkalidesulfovibrio</taxon>
    </lineage>
</organism>
<dbReference type="PANTHER" id="PTHR30544">
    <property type="entry name" value="23S RRNA METHYLTRANSFERASE"/>
    <property type="match status" value="1"/>
</dbReference>
<evidence type="ECO:0000256" key="9">
    <source>
        <dbReference type="ARBA" id="ARBA00022694"/>
    </source>
</evidence>
<keyword evidence="6 14" id="KW-0489">Methyltransferase</keyword>
<dbReference type="PIRSF" id="PIRSF006004">
    <property type="entry name" value="CHP00048"/>
    <property type="match status" value="1"/>
</dbReference>
<proteinExistence type="inferred from homology"/>
<keyword evidence="4 14" id="KW-0963">Cytoplasm</keyword>
<dbReference type="InterPro" id="IPR058240">
    <property type="entry name" value="rSAM_sf"/>
</dbReference>
<comment type="function">
    <text evidence="14">Specifically methylates position 2 of adenine 2503 in 23S rRNA and position 2 of adenine 37 in tRNAs.</text>
</comment>
<dbReference type="GO" id="GO:0019843">
    <property type="term" value="F:rRNA binding"/>
    <property type="evidence" value="ECO:0007669"/>
    <property type="project" value="UniProtKB-UniRule"/>
</dbReference>
<keyword evidence="3 14" id="KW-0004">4Fe-4S</keyword>
<keyword evidence="12 14" id="KW-0411">Iron-sulfur</keyword>
<feature type="active site" description="Proton acceptor" evidence="14">
    <location>
        <position position="94"/>
    </location>
</feature>
<dbReference type="GO" id="GO:0000049">
    <property type="term" value="F:tRNA binding"/>
    <property type="evidence" value="ECO:0007669"/>
    <property type="project" value="UniProtKB-UniRule"/>
</dbReference>
<dbReference type="PANTHER" id="PTHR30544:SF5">
    <property type="entry name" value="RADICAL SAM CORE DOMAIN-CONTAINING PROTEIN"/>
    <property type="match status" value="1"/>
</dbReference>
<evidence type="ECO:0000313" key="17">
    <source>
        <dbReference type="Proteomes" id="UP000014975"/>
    </source>
</evidence>
<comment type="miscellaneous">
    <text evidence="14">Reaction proceeds by a ping-pong mechanism involving intermediate methylation of a conserved cysteine residue.</text>
</comment>
<dbReference type="InterPro" id="IPR027492">
    <property type="entry name" value="RNA_MTrfase_RlmN"/>
</dbReference>
<dbReference type="InterPro" id="IPR048641">
    <property type="entry name" value="RlmN_N"/>
</dbReference>